<dbReference type="Proteomes" id="UP001432027">
    <property type="component" value="Unassembled WGS sequence"/>
</dbReference>
<sequence>RYQSILPFVTLATLRPLIFLILLKERAHMKKDIRWRYIFNQITMMAQEFNFCFLFRVHDLAPYAGLYCDGPICRMGIDKQYLTMILSYTTVGTVPTFLLLLIRMHQRIIEHTDSKLKLSTRAQVMLMIFLSMVLFSNVAGFYAFGKDSTNAKELTNIPDLAWLKQRGGTLFLFGPPGRAEFFGSELALLLCSILIIAPFVMIISFHAMKIMRDQHLHRSLTTRTQQLQLKLFAVFFLQMIGVECFYVAPLFAMLVHMIVDVSWLPAWMIALGRCTLIIAFTLESVQLSLIFLLKN</sequence>
<evidence type="ECO:0000313" key="3">
    <source>
        <dbReference type="Proteomes" id="UP001432027"/>
    </source>
</evidence>
<reference evidence="2" key="1">
    <citation type="submission" date="2023-10" db="EMBL/GenBank/DDBJ databases">
        <title>Genome assembly of Pristionchus species.</title>
        <authorList>
            <person name="Yoshida K."/>
            <person name="Sommer R.J."/>
        </authorList>
    </citation>
    <scope>NUCLEOTIDE SEQUENCE</scope>
    <source>
        <strain evidence="2">RS0144</strain>
    </source>
</reference>
<accession>A0AAV5TGZ8</accession>
<feature type="non-terminal residue" evidence="2">
    <location>
        <position position="295"/>
    </location>
</feature>
<feature type="transmembrane region" description="Helical" evidence="1">
    <location>
        <begin position="123"/>
        <end position="144"/>
    </location>
</feature>
<name>A0AAV5TGZ8_9BILA</name>
<feature type="transmembrane region" description="Helical" evidence="1">
    <location>
        <begin position="229"/>
        <end position="255"/>
    </location>
</feature>
<evidence type="ECO:0000256" key="1">
    <source>
        <dbReference type="SAM" id="Phobius"/>
    </source>
</evidence>
<keyword evidence="1" id="KW-1133">Transmembrane helix</keyword>
<feature type="non-terminal residue" evidence="2">
    <location>
        <position position="1"/>
    </location>
</feature>
<feature type="transmembrane region" description="Helical" evidence="1">
    <location>
        <begin position="35"/>
        <end position="57"/>
    </location>
</feature>
<dbReference type="PANTHER" id="PTHR45830:SF15">
    <property type="entry name" value="SERPENTINE RECEPTOR, CLASS I"/>
    <property type="match status" value="1"/>
</dbReference>
<feature type="transmembrane region" description="Helical" evidence="1">
    <location>
        <begin position="6"/>
        <end position="23"/>
    </location>
</feature>
<protein>
    <recommendedName>
        <fullName evidence="4">G protein-coupled receptor</fullName>
    </recommendedName>
</protein>
<dbReference type="InterPro" id="IPR019422">
    <property type="entry name" value="7TM_GPCR_serpentine_rcpt_Srh"/>
</dbReference>
<dbReference type="PANTHER" id="PTHR45830">
    <property type="entry name" value="SERPENTINE RECEPTOR, CLASS I"/>
    <property type="match status" value="1"/>
</dbReference>
<gene>
    <name evidence="2" type="ORF">PENTCL1PPCAC_15571</name>
</gene>
<keyword evidence="1" id="KW-0472">Membrane</keyword>
<comment type="caution">
    <text evidence="2">The sequence shown here is derived from an EMBL/GenBank/DDBJ whole genome shotgun (WGS) entry which is preliminary data.</text>
</comment>
<keyword evidence="3" id="KW-1185">Reference proteome</keyword>
<feature type="transmembrane region" description="Helical" evidence="1">
    <location>
        <begin position="267"/>
        <end position="293"/>
    </location>
</feature>
<dbReference type="AlphaFoldDB" id="A0AAV5TGZ8"/>
<dbReference type="EMBL" id="BTSX01000004">
    <property type="protein sequence ID" value="GMS93396.1"/>
    <property type="molecule type" value="Genomic_DNA"/>
</dbReference>
<feature type="transmembrane region" description="Helical" evidence="1">
    <location>
        <begin position="81"/>
        <end position="102"/>
    </location>
</feature>
<feature type="transmembrane region" description="Helical" evidence="1">
    <location>
        <begin position="186"/>
        <end position="208"/>
    </location>
</feature>
<evidence type="ECO:0008006" key="4">
    <source>
        <dbReference type="Google" id="ProtNLM"/>
    </source>
</evidence>
<keyword evidence="1" id="KW-0812">Transmembrane</keyword>
<organism evidence="2 3">
    <name type="scientific">Pristionchus entomophagus</name>
    <dbReference type="NCBI Taxonomy" id="358040"/>
    <lineage>
        <taxon>Eukaryota</taxon>
        <taxon>Metazoa</taxon>
        <taxon>Ecdysozoa</taxon>
        <taxon>Nematoda</taxon>
        <taxon>Chromadorea</taxon>
        <taxon>Rhabditida</taxon>
        <taxon>Rhabditina</taxon>
        <taxon>Diplogasteromorpha</taxon>
        <taxon>Diplogasteroidea</taxon>
        <taxon>Neodiplogasteridae</taxon>
        <taxon>Pristionchus</taxon>
    </lineage>
</organism>
<evidence type="ECO:0000313" key="2">
    <source>
        <dbReference type="EMBL" id="GMS93396.1"/>
    </source>
</evidence>
<proteinExistence type="predicted"/>
<dbReference type="Pfam" id="PF10318">
    <property type="entry name" value="7TM_GPCR_Srh"/>
    <property type="match status" value="1"/>
</dbReference>